<name>A0A2B7ZK11_9EURO</name>
<dbReference type="GO" id="GO:0016787">
    <property type="term" value="F:hydrolase activity"/>
    <property type="evidence" value="ECO:0007669"/>
    <property type="project" value="UniProtKB-KW"/>
</dbReference>
<gene>
    <name evidence="2" type="ORF">GX50_03518</name>
</gene>
<comment type="caution">
    <text evidence="2">The sequence shown here is derived from an EMBL/GenBank/DDBJ whole genome shotgun (WGS) entry which is preliminary data.</text>
</comment>
<feature type="region of interest" description="Disordered" evidence="1">
    <location>
        <begin position="159"/>
        <end position="178"/>
    </location>
</feature>
<feature type="compositionally biased region" description="Basic residues" evidence="1">
    <location>
        <begin position="70"/>
        <end position="80"/>
    </location>
</feature>
<dbReference type="STRING" id="73230.A0A2B7ZK11"/>
<dbReference type="EMBL" id="PDND01000057">
    <property type="protein sequence ID" value="PGH33691.1"/>
    <property type="molecule type" value="Genomic_DNA"/>
</dbReference>
<proteinExistence type="predicted"/>
<keyword evidence="3" id="KW-1185">Reference proteome</keyword>
<feature type="compositionally biased region" description="Polar residues" evidence="1">
    <location>
        <begin position="167"/>
        <end position="178"/>
    </location>
</feature>
<reference evidence="2 3" key="1">
    <citation type="submission" date="2017-10" db="EMBL/GenBank/DDBJ databases">
        <title>Comparative genomics in systemic dimorphic fungi from Ajellomycetaceae.</title>
        <authorList>
            <person name="Munoz J.F."/>
            <person name="Mcewen J.G."/>
            <person name="Clay O.K."/>
            <person name="Cuomo C.A."/>
        </authorList>
    </citation>
    <scope>NUCLEOTIDE SEQUENCE [LARGE SCALE GENOMIC DNA]</scope>
    <source>
        <strain evidence="2 3">UAMH4076</strain>
    </source>
</reference>
<dbReference type="Proteomes" id="UP000226031">
    <property type="component" value="Unassembled WGS sequence"/>
</dbReference>
<evidence type="ECO:0000313" key="2">
    <source>
        <dbReference type="EMBL" id="PGH33691.1"/>
    </source>
</evidence>
<protein>
    <submittedName>
        <fullName evidence="2">Ubiquitin carboxyl-terminal hydrolase 4/11/15</fullName>
    </submittedName>
</protein>
<keyword evidence="2" id="KW-0378">Hydrolase</keyword>
<dbReference type="AlphaFoldDB" id="A0A2B7ZK11"/>
<evidence type="ECO:0000313" key="3">
    <source>
        <dbReference type="Proteomes" id="UP000226031"/>
    </source>
</evidence>
<evidence type="ECO:0000256" key="1">
    <source>
        <dbReference type="SAM" id="MobiDB-lite"/>
    </source>
</evidence>
<feature type="compositionally biased region" description="Polar residues" evidence="1">
    <location>
        <begin position="86"/>
        <end position="100"/>
    </location>
</feature>
<sequence>MPYSYDDLTAALDLIREERPKLTTDGLSCRFLEDYIKYDLRYKDPLKCPSTWVDDDPSGDFELYDDRQTKRTRRPSKRKPSGPPSATSEPPTTKMKTSSNTIPCQPPFIQDPSIVNLKFKLPASKCFLAVLAKTGGKSVSSIANIGSATSKKASHKTLPETPCLSASVGSSSTGGESNSLPLGPTTFEPCDCHCRDNSSGSPNTYPCQICTESGVNCDSIIYPQHQTPPSAKQQDEYTFVTLPGQEVQYYHYTPAAPFSKMVEDAILQSNIRASVEPPAEQHGSWEDHTPLPPLENSAISQMATPLEDMLLQEILKKTYAETDSLFVVEAASAISNSTTTRTSTRSTTISPKQAPPDYNTIIPNVSCVKSRKRRTAGPITKKIRTSFAHPITFTHSPGPNNSRPCHWCHDFIYGMLGLGQIEVEVLDRRDGRGYTELSTGHVSSGYEPSRMCSKCALHRVAILECNTTTPATHSVVPIAGIDETSFDMATAFNSLFSADGDGNGNGCGSTNPWCSICVNPAFYRCAGKPAQGSIIENMVEMEMEMDIGMGIGDALPRSCGLLLCGRCAALMRQFKGRLGQTVEKRRGEGVEMRADIEFFSTTNELYQTYERKIMGVLVKLI</sequence>
<accession>A0A2B7ZK11</accession>
<dbReference type="VEuPathDB" id="FungiDB:EMCG_00422"/>
<organism evidence="2 3">
    <name type="scientific">[Emmonsia] crescens</name>
    <dbReference type="NCBI Taxonomy" id="73230"/>
    <lineage>
        <taxon>Eukaryota</taxon>
        <taxon>Fungi</taxon>
        <taxon>Dikarya</taxon>
        <taxon>Ascomycota</taxon>
        <taxon>Pezizomycotina</taxon>
        <taxon>Eurotiomycetes</taxon>
        <taxon>Eurotiomycetidae</taxon>
        <taxon>Onygenales</taxon>
        <taxon>Ajellomycetaceae</taxon>
        <taxon>Emergomyces</taxon>
    </lineage>
</organism>
<feature type="region of interest" description="Disordered" evidence="1">
    <location>
        <begin position="59"/>
        <end position="100"/>
    </location>
</feature>